<evidence type="ECO:0000259" key="3">
    <source>
        <dbReference type="Pfam" id="PF00685"/>
    </source>
</evidence>
<dbReference type="InterPro" id="IPR037359">
    <property type="entry name" value="NST/OST"/>
</dbReference>
<organism evidence="4 5">
    <name type="scientific">Rubellicoccus peritrichatus</name>
    <dbReference type="NCBI Taxonomy" id="3080537"/>
    <lineage>
        <taxon>Bacteria</taxon>
        <taxon>Pseudomonadati</taxon>
        <taxon>Verrucomicrobiota</taxon>
        <taxon>Opitutia</taxon>
        <taxon>Puniceicoccales</taxon>
        <taxon>Cerasicoccaceae</taxon>
        <taxon>Rubellicoccus</taxon>
    </lineage>
</organism>
<dbReference type="RefSeq" id="WP_317833912.1">
    <property type="nucleotide sequence ID" value="NZ_CP136920.1"/>
</dbReference>
<dbReference type="Gene3D" id="3.40.50.300">
    <property type="entry name" value="P-loop containing nucleotide triphosphate hydrolases"/>
    <property type="match status" value="1"/>
</dbReference>
<evidence type="ECO:0000256" key="1">
    <source>
        <dbReference type="ARBA" id="ARBA00022679"/>
    </source>
</evidence>
<gene>
    <name evidence="4" type="ORF">RZN69_22640</name>
</gene>
<dbReference type="EC" id="2.8.2.-" evidence="4"/>
<feature type="domain" description="Sulfotransferase" evidence="3">
    <location>
        <begin position="5"/>
        <end position="240"/>
    </location>
</feature>
<name>A0AAQ3LD86_9BACT</name>
<keyword evidence="2" id="KW-0325">Glycoprotein</keyword>
<evidence type="ECO:0000256" key="2">
    <source>
        <dbReference type="ARBA" id="ARBA00023180"/>
    </source>
</evidence>
<evidence type="ECO:0000313" key="5">
    <source>
        <dbReference type="Proteomes" id="UP001304300"/>
    </source>
</evidence>
<dbReference type="Proteomes" id="UP001304300">
    <property type="component" value="Chromosome"/>
</dbReference>
<dbReference type="PANTHER" id="PTHR10605">
    <property type="entry name" value="HEPARAN SULFATE SULFOTRANSFERASE"/>
    <property type="match status" value="1"/>
</dbReference>
<dbReference type="PANTHER" id="PTHR10605:SF56">
    <property type="entry name" value="BIFUNCTIONAL HEPARAN SULFATE N-DEACETYLASE_N-SULFOTRANSFERASE"/>
    <property type="match status" value="1"/>
</dbReference>
<keyword evidence="5" id="KW-1185">Reference proteome</keyword>
<accession>A0AAQ3LD86</accession>
<reference evidence="4 5" key="1">
    <citation type="submission" date="2023-10" db="EMBL/GenBank/DDBJ databases">
        <title>Rubellicoccus peritrichatus gen. nov., sp. nov., isolated from an algae of coral reef tank.</title>
        <authorList>
            <person name="Luo J."/>
        </authorList>
    </citation>
    <scope>NUCLEOTIDE SEQUENCE [LARGE SCALE GENOMIC DNA]</scope>
    <source>
        <strain evidence="4 5">CR14</strain>
    </source>
</reference>
<dbReference type="EMBL" id="CP136920">
    <property type="protein sequence ID" value="WOO41428.1"/>
    <property type="molecule type" value="Genomic_DNA"/>
</dbReference>
<dbReference type="AlphaFoldDB" id="A0AAQ3LD86"/>
<dbReference type="Pfam" id="PF00685">
    <property type="entry name" value="Sulfotransfer_1"/>
    <property type="match status" value="1"/>
</dbReference>
<protein>
    <submittedName>
        <fullName evidence="4">Sulfotransferase</fullName>
        <ecNumber evidence="4">2.8.2.-</ecNumber>
    </submittedName>
</protein>
<dbReference type="InterPro" id="IPR027417">
    <property type="entry name" value="P-loop_NTPase"/>
</dbReference>
<dbReference type="InterPro" id="IPR000863">
    <property type="entry name" value="Sulfotransferase_dom"/>
</dbReference>
<proteinExistence type="predicted"/>
<evidence type="ECO:0000313" key="4">
    <source>
        <dbReference type="EMBL" id="WOO41428.1"/>
    </source>
</evidence>
<dbReference type="SUPFAM" id="SSF52540">
    <property type="entry name" value="P-loop containing nucleoside triphosphate hydrolases"/>
    <property type="match status" value="1"/>
</dbReference>
<sequence>MLVNFMLIGAQKCGTTTLHGILESHPSLSPCTIKEPQFFCTTKDWRKEVDAYHEKFDQSADSIFFESSTTYTFLPTRNIGVWEDIYAYNPDMKFIYVVRKPIDAVISRYMHYYERGLIDCTFEEAIINDRVFIDFSRYFTQISPYIERFGRDNVLVLDFHDLNNERTATLKEVASFLDIDFSGFKEYESMHRNISVGGRKPNMKFDNLNFSQKLLKKFFPAYWDRVTRNSERGFKEKPKPSTKAITLINTMMRPEIDGLESIINKDLTGWRT</sequence>
<keyword evidence="1 4" id="KW-0808">Transferase</keyword>
<dbReference type="GO" id="GO:0008146">
    <property type="term" value="F:sulfotransferase activity"/>
    <property type="evidence" value="ECO:0007669"/>
    <property type="project" value="InterPro"/>
</dbReference>